<dbReference type="Gene3D" id="3.30.1540.10">
    <property type="entry name" value="formyl-coa transferase, domain 3"/>
    <property type="match status" value="1"/>
</dbReference>
<dbReference type="InterPro" id="IPR023606">
    <property type="entry name" value="CoA-Trfase_III_dom_1_sf"/>
</dbReference>
<protein>
    <submittedName>
        <fullName evidence="1">Crotonobetainyl-CoA:carnitine CoA-transferase CaiB-like acyl-CoA transferase</fullName>
    </submittedName>
</protein>
<comment type="caution">
    <text evidence="1">The sequence shown here is derived from an EMBL/GenBank/DDBJ whole genome shotgun (WGS) entry which is preliminary data.</text>
</comment>
<evidence type="ECO:0000313" key="1">
    <source>
        <dbReference type="EMBL" id="MDQ0161876.1"/>
    </source>
</evidence>
<dbReference type="SUPFAM" id="SSF89796">
    <property type="entry name" value="CoA-transferase family III (CaiB/BaiF)"/>
    <property type="match status" value="1"/>
</dbReference>
<organism evidence="1 2">
    <name type="scientific">Aeribacillus alveayuensis</name>
    <dbReference type="NCBI Taxonomy" id="279215"/>
    <lineage>
        <taxon>Bacteria</taxon>
        <taxon>Bacillati</taxon>
        <taxon>Bacillota</taxon>
        <taxon>Bacilli</taxon>
        <taxon>Bacillales</taxon>
        <taxon>Bacillaceae</taxon>
        <taxon>Aeribacillus</taxon>
    </lineage>
</organism>
<dbReference type="PANTHER" id="PTHR48228:SF5">
    <property type="entry name" value="ALPHA-METHYLACYL-COA RACEMASE"/>
    <property type="match status" value="1"/>
</dbReference>
<dbReference type="Pfam" id="PF02515">
    <property type="entry name" value="CoA_transf_3"/>
    <property type="match status" value="1"/>
</dbReference>
<dbReference type="InterPro" id="IPR050509">
    <property type="entry name" value="CoA-transferase_III"/>
</dbReference>
<name>A0ABT9VLM7_9BACI</name>
<dbReference type="InterPro" id="IPR044855">
    <property type="entry name" value="CoA-Trfase_III_dom3_sf"/>
</dbReference>
<accession>A0ABT9VLM7</accession>
<sequence length="376" mass="41898">MVEAMSLLSNLKILDFSTLLPGPFATLLLADLGAEVLRVERPTNEKASTVNNYLNRSKKSIALDLKQEESIEIVKELIKEYDIILEQFRPGVMKRLGLGYEELKTVNPRLIYCSITGFGQTGPLKDRPGHDINYLSISGISSYSGTKEGGPANQSTQIADITGGSLHAVIGILSAVIYRERTGVGQAIDISMTDCSFSLNAFSAPTYLTEGVNPEPEKLMLNGGTFYGYYQTKDGRYFSVGSLEPKFRKALCTAIGREDLFEISMSDQPEHIHLFKETLKNIFQTKTFDEWQQVFLNVEACAEPVLTFAESCEHPQFVERKMIVDVPDLNGGYQKQIACPIKTTVFKPEYKHIGLNPGESNKEVFKKLQKDGIIKK</sequence>
<dbReference type="Gene3D" id="3.40.50.10540">
    <property type="entry name" value="Crotonobetainyl-coa:carnitine coa-transferase, domain 1"/>
    <property type="match status" value="1"/>
</dbReference>
<dbReference type="EMBL" id="JAUSTR010000001">
    <property type="protein sequence ID" value="MDQ0161876.1"/>
    <property type="molecule type" value="Genomic_DNA"/>
</dbReference>
<dbReference type="RefSeq" id="WP_419151431.1">
    <property type="nucleotide sequence ID" value="NZ_JAUSTR010000001.1"/>
</dbReference>
<reference evidence="1 2" key="1">
    <citation type="submission" date="2023-07" db="EMBL/GenBank/DDBJ databases">
        <title>Genomic Encyclopedia of Type Strains, Phase IV (KMG-IV): sequencing the most valuable type-strain genomes for metagenomic binning, comparative biology and taxonomic classification.</title>
        <authorList>
            <person name="Goeker M."/>
        </authorList>
    </citation>
    <scope>NUCLEOTIDE SEQUENCE [LARGE SCALE GENOMIC DNA]</scope>
    <source>
        <strain evidence="1 2">DSM 19092</strain>
    </source>
</reference>
<evidence type="ECO:0000313" key="2">
    <source>
        <dbReference type="Proteomes" id="UP001225646"/>
    </source>
</evidence>
<proteinExistence type="predicted"/>
<gene>
    <name evidence="1" type="ORF">J2S06_000946</name>
</gene>
<dbReference type="Proteomes" id="UP001225646">
    <property type="component" value="Unassembled WGS sequence"/>
</dbReference>
<dbReference type="PANTHER" id="PTHR48228">
    <property type="entry name" value="SUCCINYL-COA--D-CITRAMALATE COA-TRANSFERASE"/>
    <property type="match status" value="1"/>
</dbReference>
<keyword evidence="2" id="KW-1185">Reference proteome</keyword>
<dbReference type="InterPro" id="IPR003673">
    <property type="entry name" value="CoA-Trfase_fam_III"/>
</dbReference>